<proteinExistence type="predicted"/>
<evidence type="ECO:0000313" key="1">
    <source>
        <dbReference type="EMBL" id="MVI54766.1"/>
    </source>
</evidence>
<dbReference type="Proteomes" id="UP000433366">
    <property type="component" value="Unassembled WGS sequence"/>
</dbReference>
<accession>A0A6B0AW70</accession>
<dbReference type="EMBL" id="WPRH01000194">
    <property type="protein sequence ID" value="MVI54766.1"/>
    <property type="molecule type" value="Genomic_DNA"/>
</dbReference>
<feature type="non-terminal residue" evidence="1">
    <location>
        <position position="1"/>
    </location>
</feature>
<sequence length="53" mass="5921">QFESITKSRLRIYIVLIIAVIVMMLSLSMFMPSYLAILIAATISAALGVMMER</sequence>
<reference evidence="1 2" key="1">
    <citation type="submission" date="2019-11" db="EMBL/GenBank/DDBJ databases">
        <title>Implementation of targeted gown and glove precautions to prevent Staphylococcus aureus acquisition in community-based nursing homes.</title>
        <authorList>
            <person name="Stine O.C."/>
        </authorList>
    </citation>
    <scope>NUCLEOTIDE SEQUENCE [LARGE SCALE GENOMIC DNA]</scope>
    <source>
        <strain evidence="1 2">S_4031.LGMP.AI</strain>
    </source>
</reference>
<organism evidence="1 2">
    <name type="scientific">Staphylococcus aureus</name>
    <dbReference type="NCBI Taxonomy" id="1280"/>
    <lineage>
        <taxon>Bacteria</taxon>
        <taxon>Bacillati</taxon>
        <taxon>Bacillota</taxon>
        <taxon>Bacilli</taxon>
        <taxon>Bacillales</taxon>
        <taxon>Staphylococcaceae</taxon>
        <taxon>Staphylococcus</taxon>
    </lineage>
</organism>
<gene>
    <name evidence="1" type="ORF">GO793_02695</name>
</gene>
<evidence type="ECO:0000313" key="2">
    <source>
        <dbReference type="Proteomes" id="UP000433366"/>
    </source>
</evidence>
<name>A0A6B0AW70_STAAU</name>
<comment type="caution">
    <text evidence="1">The sequence shown here is derived from an EMBL/GenBank/DDBJ whole genome shotgun (WGS) entry which is preliminary data.</text>
</comment>
<protein>
    <submittedName>
        <fullName evidence="1">Branched-chain amino acid ABC transporter permease</fullName>
    </submittedName>
</protein>
<dbReference type="AlphaFoldDB" id="A0A6B0AW70"/>